<keyword evidence="6" id="KW-0479">Metal-binding</keyword>
<sequence>MADGVILADAAATEAVGRALADVVRAGDVIALFGDLGAGKTTLSRGLLAGLGLEGEAPSPTFAIVQPYAPPDVRLPVAHVDLYRIDAPEDAAELGLDDYRKDGVLLVEWPERMGAEAWADALRLFLVATPDGARRLTAERPPSWEQRWPPRST</sequence>
<dbReference type="SUPFAM" id="SSF52540">
    <property type="entry name" value="P-loop containing nucleoside triphosphate hydrolases"/>
    <property type="match status" value="1"/>
</dbReference>
<dbReference type="Proteomes" id="UP001597400">
    <property type="component" value="Unassembled WGS sequence"/>
</dbReference>
<organism evidence="11 12">
    <name type="scientific">Sphingomonas arantia</name>
    <dbReference type="NCBI Taxonomy" id="1460676"/>
    <lineage>
        <taxon>Bacteria</taxon>
        <taxon>Pseudomonadati</taxon>
        <taxon>Pseudomonadota</taxon>
        <taxon>Alphaproteobacteria</taxon>
        <taxon>Sphingomonadales</taxon>
        <taxon>Sphingomonadaceae</taxon>
        <taxon>Sphingomonas</taxon>
    </lineage>
</organism>
<keyword evidence="9" id="KW-0460">Magnesium</keyword>
<comment type="similarity">
    <text evidence="2">Belongs to the TsaE family.</text>
</comment>
<dbReference type="InterPro" id="IPR027417">
    <property type="entry name" value="P-loop_NTPase"/>
</dbReference>
<name>A0ABW4U1C7_9SPHN</name>
<evidence type="ECO:0000313" key="12">
    <source>
        <dbReference type="Proteomes" id="UP001597400"/>
    </source>
</evidence>
<dbReference type="Pfam" id="PF02367">
    <property type="entry name" value="TsaE"/>
    <property type="match status" value="1"/>
</dbReference>
<dbReference type="NCBIfam" id="TIGR00150">
    <property type="entry name" value="T6A_YjeE"/>
    <property type="match status" value="1"/>
</dbReference>
<dbReference type="Gene3D" id="3.40.50.300">
    <property type="entry name" value="P-loop containing nucleotide triphosphate hydrolases"/>
    <property type="match status" value="1"/>
</dbReference>
<evidence type="ECO:0000256" key="1">
    <source>
        <dbReference type="ARBA" id="ARBA00004496"/>
    </source>
</evidence>
<evidence type="ECO:0000313" key="11">
    <source>
        <dbReference type="EMBL" id="MFD1951086.1"/>
    </source>
</evidence>
<keyword evidence="7" id="KW-0547">Nucleotide-binding</keyword>
<evidence type="ECO:0000256" key="2">
    <source>
        <dbReference type="ARBA" id="ARBA00007599"/>
    </source>
</evidence>
<keyword evidence="4" id="KW-0963">Cytoplasm</keyword>
<dbReference type="RefSeq" id="WP_380929525.1">
    <property type="nucleotide sequence ID" value="NZ_JBHUGS010000002.1"/>
</dbReference>
<proteinExistence type="inferred from homology"/>
<evidence type="ECO:0000256" key="10">
    <source>
        <dbReference type="ARBA" id="ARBA00032441"/>
    </source>
</evidence>
<evidence type="ECO:0000256" key="4">
    <source>
        <dbReference type="ARBA" id="ARBA00022490"/>
    </source>
</evidence>
<evidence type="ECO:0000256" key="7">
    <source>
        <dbReference type="ARBA" id="ARBA00022741"/>
    </source>
</evidence>
<gene>
    <name evidence="11" type="primary">tsaE</name>
    <name evidence="11" type="ORF">ACFSGX_09950</name>
</gene>
<accession>A0ABW4U1C7</accession>
<comment type="subcellular location">
    <subcellularLocation>
        <location evidence="1">Cytoplasm</location>
    </subcellularLocation>
</comment>
<keyword evidence="8" id="KW-0067">ATP-binding</keyword>
<protein>
    <recommendedName>
        <fullName evidence="3">tRNA threonylcarbamoyladenosine biosynthesis protein TsaE</fullName>
    </recommendedName>
    <alternativeName>
        <fullName evidence="10">t(6)A37 threonylcarbamoyladenosine biosynthesis protein TsaE</fullName>
    </alternativeName>
</protein>
<dbReference type="InterPro" id="IPR003442">
    <property type="entry name" value="T6A_TsaE"/>
</dbReference>
<reference evidence="12" key="1">
    <citation type="journal article" date="2019" name="Int. J. Syst. Evol. Microbiol.">
        <title>The Global Catalogue of Microorganisms (GCM) 10K type strain sequencing project: providing services to taxonomists for standard genome sequencing and annotation.</title>
        <authorList>
            <consortium name="The Broad Institute Genomics Platform"/>
            <consortium name="The Broad Institute Genome Sequencing Center for Infectious Disease"/>
            <person name="Wu L."/>
            <person name="Ma J."/>
        </authorList>
    </citation>
    <scope>NUCLEOTIDE SEQUENCE [LARGE SCALE GENOMIC DNA]</scope>
    <source>
        <strain evidence="12">CGMCC 1.12702</strain>
    </source>
</reference>
<evidence type="ECO:0000256" key="9">
    <source>
        <dbReference type="ARBA" id="ARBA00022842"/>
    </source>
</evidence>
<keyword evidence="5" id="KW-0819">tRNA processing</keyword>
<evidence type="ECO:0000256" key="8">
    <source>
        <dbReference type="ARBA" id="ARBA00022840"/>
    </source>
</evidence>
<comment type="caution">
    <text evidence="11">The sequence shown here is derived from an EMBL/GenBank/DDBJ whole genome shotgun (WGS) entry which is preliminary data.</text>
</comment>
<evidence type="ECO:0000256" key="6">
    <source>
        <dbReference type="ARBA" id="ARBA00022723"/>
    </source>
</evidence>
<evidence type="ECO:0000256" key="5">
    <source>
        <dbReference type="ARBA" id="ARBA00022694"/>
    </source>
</evidence>
<keyword evidence="12" id="KW-1185">Reference proteome</keyword>
<evidence type="ECO:0000256" key="3">
    <source>
        <dbReference type="ARBA" id="ARBA00019010"/>
    </source>
</evidence>
<dbReference type="PANTHER" id="PTHR33540">
    <property type="entry name" value="TRNA THREONYLCARBAMOYLADENOSINE BIOSYNTHESIS PROTEIN TSAE"/>
    <property type="match status" value="1"/>
</dbReference>
<dbReference type="EMBL" id="JBHUGS010000002">
    <property type="protein sequence ID" value="MFD1951086.1"/>
    <property type="molecule type" value="Genomic_DNA"/>
</dbReference>
<dbReference type="PANTHER" id="PTHR33540:SF2">
    <property type="entry name" value="TRNA THREONYLCARBAMOYLADENOSINE BIOSYNTHESIS PROTEIN TSAE"/>
    <property type="match status" value="1"/>
</dbReference>